<dbReference type="PATRIC" id="fig|935700.4.peg.3619"/>
<evidence type="ECO:0000313" key="2">
    <source>
        <dbReference type="EMBL" id="KIT14773.1"/>
    </source>
</evidence>
<feature type="domain" description="Transcription regulator AsnC/Lrp ligand binding" evidence="1">
    <location>
        <begin position="22"/>
        <end position="95"/>
    </location>
</feature>
<gene>
    <name evidence="2" type="primary">lrp_9</name>
    <name evidence="2" type="ORF">jaqu_35110</name>
</gene>
<dbReference type="SUPFAM" id="SSF54909">
    <property type="entry name" value="Dimeric alpha+beta barrel"/>
    <property type="match status" value="1"/>
</dbReference>
<dbReference type="InterPro" id="IPR019888">
    <property type="entry name" value="Tscrpt_reg_AsnC-like"/>
</dbReference>
<dbReference type="EMBL" id="JYFE01000063">
    <property type="protein sequence ID" value="KIT14773.1"/>
    <property type="molecule type" value="Genomic_DNA"/>
</dbReference>
<evidence type="ECO:0000313" key="3">
    <source>
        <dbReference type="Proteomes" id="UP000032232"/>
    </source>
</evidence>
<dbReference type="SMART" id="SM00344">
    <property type="entry name" value="HTH_ASNC"/>
    <property type="match status" value="1"/>
</dbReference>
<comment type="caution">
    <text evidence="2">The sequence shown here is derived from an EMBL/GenBank/DDBJ whole genome shotgun (WGS) entry which is preliminary data.</text>
</comment>
<reference evidence="2 3" key="1">
    <citation type="submission" date="2015-02" db="EMBL/GenBank/DDBJ databases">
        <title>Genome Sequence of Jannaschia aquimarina DSM28248, a member of the Roseobacter clade.</title>
        <authorList>
            <person name="Voget S."/>
            <person name="Daniel R."/>
        </authorList>
    </citation>
    <scope>NUCLEOTIDE SEQUENCE [LARGE SCALE GENOMIC DNA]</scope>
    <source>
        <strain evidence="2 3">GSW-M26</strain>
    </source>
</reference>
<protein>
    <submittedName>
        <fullName evidence="2">Lrp_9 protein</fullName>
    </submittedName>
</protein>
<dbReference type="Pfam" id="PF01037">
    <property type="entry name" value="AsnC_trans_reg"/>
    <property type="match status" value="1"/>
</dbReference>
<accession>A0A0D1D3V2</accession>
<dbReference type="Proteomes" id="UP000032232">
    <property type="component" value="Unassembled WGS sequence"/>
</dbReference>
<dbReference type="PANTHER" id="PTHR30154">
    <property type="entry name" value="LEUCINE-RESPONSIVE REGULATORY PROTEIN"/>
    <property type="match status" value="1"/>
</dbReference>
<name>A0A0D1D3V2_9RHOB</name>
<dbReference type="InterPro" id="IPR011008">
    <property type="entry name" value="Dimeric_a/b-barrel"/>
</dbReference>
<dbReference type="GO" id="GO:0043200">
    <property type="term" value="P:response to amino acid"/>
    <property type="evidence" value="ECO:0007669"/>
    <property type="project" value="TreeGrafter"/>
</dbReference>
<evidence type="ECO:0000259" key="1">
    <source>
        <dbReference type="Pfam" id="PF01037"/>
    </source>
</evidence>
<dbReference type="Gene3D" id="3.30.70.920">
    <property type="match status" value="1"/>
</dbReference>
<keyword evidence="3" id="KW-1185">Reference proteome</keyword>
<dbReference type="InterPro" id="IPR019887">
    <property type="entry name" value="Tscrpt_reg_AsnC/Lrp_C"/>
</dbReference>
<proteinExistence type="predicted"/>
<dbReference type="AlphaFoldDB" id="A0A0D1D3V2"/>
<dbReference type="GO" id="GO:0043565">
    <property type="term" value="F:sequence-specific DNA binding"/>
    <property type="evidence" value="ECO:0007669"/>
    <property type="project" value="TreeGrafter"/>
</dbReference>
<dbReference type="STRING" id="935700.jaqu_35110"/>
<dbReference type="PANTHER" id="PTHR30154:SF34">
    <property type="entry name" value="TRANSCRIPTIONAL REGULATOR AZLB"/>
    <property type="match status" value="1"/>
</dbReference>
<dbReference type="GO" id="GO:0005829">
    <property type="term" value="C:cytosol"/>
    <property type="evidence" value="ECO:0007669"/>
    <property type="project" value="TreeGrafter"/>
</dbReference>
<organism evidence="2 3">
    <name type="scientific">Jannaschia aquimarina</name>
    <dbReference type="NCBI Taxonomy" id="935700"/>
    <lineage>
        <taxon>Bacteria</taxon>
        <taxon>Pseudomonadati</taxon>
        <taxon>Pseudomonadota</taxon>
        <taxon>Alphaproteobacteria</taxon>
        <taxon>Rhodobacterales</taxon>
        <taxon>Roseobacteraceae</taxon>
        <taxon>Jannaschia</taxon>
    </lineage>
</organism>
<sequence>MIRGYGARLDEAAMGRGFAVFVSVKLDRQVEDALAAFEGAVQTMPEVMECWLMTGGRDYLLRVATKDLAAFERFLTGRLTRVPGVATIESAVPLREVKRT</sequence>